<evidence type="ECO:0000256" key="2">
    <source>
        <dbReference type="ARBA" id="ARBA00006485"/>
    </source>
</evidence>
<evidence type="ECO:0000256" key="10">
    <source>
        <dbReference type="PROSITE-ProRule" id="PRU10141"/>
    </source>
</evidence>
<dbReference type="InterPro" id="IPR000719">
    <property type="entry name" value="Prot_kinase_dom"/>
</dbReference>
<feature type="region of interest" description="Disordered" evidence="11">
    <location>
        <begin position="431"/>
        <end position="572"/>
    </location>
</feature>
<keyword evidence="6 13" id="KW-0418">Kinase</keyword>
<feature type="compositionally biased region" description="Basic and acidic residues" evidence="11">
    <location>
        <begin position="431"/>
        <end position="453"/>
    </location>
</feature>
<feature type="compositionally biased region" description="Low complexity" evidence="11">
    <location>
        <begin position="455"/>
        <end position="468"/>
    </location>
</feature>
<evidence type="ECO:0000256" key="1">
    <source>
        <dbReference type="ARBA" id="ARBA00004123"/>
    </source>
</evidence>
<feature type="compositionally biased region" description="Basic and acidic residues" evidence="11">
    <location>
        <begin position="121"/>
        <end position="135"/>
    </location>
</feature>
<dbReference type="AlphaFoldDB" id="A0A0N7LB84"/>
<feature type="compositionally biased region" description="Polar residues" evidence="11">
    <location>
        <begin position="49"/>
        <end position="77"/>
    </location>
</feature>
<keyword evidence="3" id="KW-0723">Serine/threonine-protein kinase</keyword>
<feature type="compositionally biased region" description="Basic and acidic residues" evidence="11">
    <location>
        <begin position="383"/>
        <end position="413"/>
    </location>
</feature>
<feature type="compositionally biased region" description="Polar residues" evidence="11">
    <location>
        <begin position="1035"/>
        <end position="1052"/>
    </location>
</feature>
<keyword evidence="8" id="KW-0539">Nucleus</keyword>
<evidence type="ECO:0000256" key="8">
    <source>
        <dbReference type="ARBA" id="ARBA00023242"/>
    </source>
</evidence>
<accession>A0A0N7LB84</accession>
<feature type="compositionally biased region" description="Pro residues" evidence="11">
    <location>
        <begin position="499"/>
        <end position="524"/>
    </location>
</feature>
<dbReference type="InterPro" id="IPR050108">
    <property type="entry name" value="CDK"/>
</dbReference>
<evidence type="ECO:0000313" key="13">
    <source>
        <dbReference type="EMBL" id="CEH18674.1"/>
    </source>
</evidence>
<dbReference type="Gene3D" id="3.30.200.20">
    <property type="entry name" value="Phosphorylase Kinase, domain 1"/>
    <property type="match status" value="1"/>
</dbReference>
<dbReference type="PANTHER" id="PTHR24056:SF233">
    <property type="entry name" value="CYCLIN-DEPENDENT KINASE 9"/>
    <property type="match status" value="1"/>
</dbReference>
<feature type="compositionally biased region" description="Basic and acidic residues" evidence="11">
    <location>
        <begin position="147"/>
        <end position="191"/>
    </location>
</feature>
<sequence>MSAIQKGRPSGSSSDSRMLNILGTSQATRQEGSDDGSEEGAITPPSHGRPNSLNIRGSANGASRQASDLQQSQQRSQMGAARLSEEDEHSAPAPEHRSSRPHLPRTPMRPAGSHEQQQGPEKVDGSRSAGDRSPKATDSSFHRSARRSRDESPKEALHDEARIYAHHHAPESRRDSWEYDRSSKRVRREASRSPSAYSHHSRGEARRADHQFKPERHRTDRWTPERERHRNHRDERSSHRRAEENGRSDHDRRRDRYDAGFGRDSRVQELEGEYDRERRRHEDDRDADRVLDRHISRRSRDDHDREWHRRERERETEREYPDHHRERSDRRRGIVHPEEHRLSRNERSSHFERNTHARRSRSPHYQDEDLSVRRHRGPSSPSYRDDDAYTSRRQEQRHSTAHRVDRSNRNHYEYRGQGEEVAWGVRRVDREVAESDSSRQRAERRHDSPERTLSRKASSISLKAKASLQEFSVSTDKTHNKDHLSRSENPDLQHEPEEPAPPATPPPPSEQPPPPELLPSPPAPSGLVDEDGDVRMRDASAAPSTLTGARSVGARTSGWRTGAHTSRTNASSIDSFSPALFNGDAPNRHVKDDNVDLGPPTISERVRRRNRAQPVPLEHRTFKGCSPVDMYDVGQKLGQGTFGVVERAKHKVTGNDVAMKRVTIHDEKDGFPLTAIREIKLLKRLSHPAIVPVIDMAYRRFSDRRPREIYMIEPYMDHDLNGMLENPSISFTPSQMKLYMKQLLEGTLYMHQNKILHRDMKAANLLINNEGQLQIADFGLARPFRDPGHAWKRDGWKGGDAAQAYTEMVVTRWYRPPELLAGERKYGPPIDMWGLGCILAEMVIKGPLFKGTSEINQLELISQLCGSPNEKNYPGWNSLPGVRNARADGRPSSDEEPGRHDFGNHPRRVIEHFTKGPVNVRQELADLIDKLLVLDPRKRMTAEEALQHDWFWQTPYPALPTSLPRYEASKEIDRQQLREGRKRTHAPPARPPQPPVAMLPPMQAGMPRMANGAPTSMAFADHGSMHTLNNLSRAQGISHGQGTGPANTSQWGHPNHVQQQAPPPRAGAGAFMGLANGGGQMHHAGPNVGPSQAGYPQSRGPGPQPGPHTFAQSGLPPRPAFVPESMQMHQQHRPGPHPSRGYPLPNSGPGNGQLPPYQPPPLGRQRPQAYDYDY</sequence>
<keyword evidence="5 10" id="KW-0547">Nucleotide-binding</keyword>
<feature type="region of interest" description="Disordered" evidence="11">
    <location>
        <begin position="1035"/>
        <end position="1174"/>
    </location>
</feature>
<organism evidence="13 14">
    <name type="scientific">Ceraceosorus bombacis</name>
    <dbReference type="NCBI Taxonomy" id="401625"/>
    <lineage>
        <taxon>Eukaryota</taxon>
        <taxon>Fungi</taxon>
        <taxon>Dikarya</taxon>
        <taxon>Basidiomycota</taxon>
        <taxon>Ustilaginomycotina</taxon>
        <taxon>Exobasidiomycetes</taxon>
        <taxon>Ceraceosorales</taxon>
        <taxon>Ceraceosoraceae</taxon>
        <taxon>Ceraceosorus</taxon>
    </lineage>
</organism>
<reference evidence="13 14" key="1">
    <citation type="submission" date="2014-09" db="EMBL/GenBank/DDBJ databases">
        <authorList>
            <person name="Magalhaes I.L.F."/>
            <person name="Oliveira U."/>
            <person name="Santos F.R."/>
            <person name="Vidigal T.H.D.A."/>
            <person name="Brescovit A.D."/>
            <person name="Santos A.J."/>
        </authorList>
    </citation>
    <scope>NUCLEOTIDE SEQUENCE [LARGE SCALE GENOMIC DNA]</scope>
</reference>
<proteinExistence type="inferred from homology"/>
<keyword evidence="4" id="KW-0808">Transferase</keyword>
<dbReference type="GO" id="GO:0004693">
    <property type="term" value="F:cyclin-dependent protein serine/threonine kinase activity"/>
    <property type="evidence" value="ECO:0007669"/>
    <property type="project" value="TreeGrafter"/>
</dbReference>
<dbReference type="FunFam" id="1.10.510.10:FF:000415">
    <property type="entry name" value="CMGC/CDK/CRK7 protein kinase, variant"/>
    <property type="match status" value="1"/>
</dbReference>
<comment type="similarity">
    <text evidence="2">Belongs to the protein kinase superfamily. CMGC Ser/Thr protein kinase family. CDC2/CDKX subfamily.</text>
</comment>
<dbReference type="Gene3D" id="1.10.510.10">
    <property type="entry name" value="Transferase(Phosphotransferase) domain 1"/>
    <property type="match status" value="1"/>
</dbReference>
<name>A0A0N7LB84_9BASI</name>
<feature type="region of interest" description="Disordered" evidence="11">
    <location>
        <begin position="875"/>
        <end position="906"/>
    </location>
</feature>
<feature type="compositionally biased region" description="Basic and acidic residues" evidence="11">
    <location>
        <begin position="201"/>
        <end position="355"/>
    </location>
</feature>
<dbReference type="SUPFAM" id="SSF56112">
    <property type="entry name" value="Protein kinase-like (PK-like)"/>
    <property type="match status" value="1"/>
</dbReference>
<dbReference type="InterPro" id="IPR017441">
    <property type="entry name" value="Protein_kinase_ATP_BS"/>
</dbReference>
<dbReference type="PROSITE" id="PS00107">
    <property type="entry name" value="PROTEIN_KINASE_ATP"/>
    <property type="match status" value="1"/>
</dbReference>
<evidence type="ECO:0000256" key="6">
    <source>
        <dbReference type="ARBA" id="ARBA00022777"/>
    </source>
</evidence>
<dbReference type="InterPro" id="IPR008271">
    <property type="entry name" value="Ser/Thr_kinase_AS"/>
</dbReference>
<feature type="region of interest" description="Disordered" evidence="11">
    <location>
        <begin position="1"/>
        <end position="413"/>
    </location>
</feature>
<evidence type="ECO:0000256" key="3">
    <source>
        <dbReference type="ARBA" id="ARBA00022527"/>
    </source>
</evidence>
<evidence type="ECO:0000313" key="14">
    <source>
        <dbReference type="Proteomes" id="UP000054845"/>
    </source>
</evidence>
<dbReference type="SMART" id="SM00220">
    <property type="entry name" value="S_TKc"/>
    <property type="match status" value="1"/>
</dbReference>
<dbReference type="GO" id="GO:0005634">
    <property type="term" value="C:nucleus"/>
    <property type="evidence" value="ECO:0007669"/>
    <property type="project" value="UniProtKB-SubCell"/>
</dbReference>
<dbReference type="GO" id="GO:0008353">
    <property type="term" value="F:RNA polymerase II CTD heptapeptide repeat kinase activity"/>
    <property type="evidence" value="ECO:0007669"/>
    <property type="project" value="UniProtKB-EC"/>
</dbReference>
<feature type="compositionally biased region" description="Polar residues" evidence="11">
    <location>
        <begin position="10"/>
        <end position="30"/>
    </location>
</feature>
<feature type="compositionally biased region" description="Basic and acidic residues" evidence="11">
    <location>
        <begin position="885"/>
        <end position="906"/>
    </location>
</feature>
<feature type="compositionally biased region" description="Basic and acidic residues" evidence="11">
    <location>
        <begin position="476"/>
        <end position="497"/>
    </location>
</feature>
<feature type="compositionally biased region" description="Polar residues" evidence="11">
    <location>
        <begin position="563"/>
        <end position="572"/>
    </location>
</feature>
<dbReference type="EMBL" id="CCYA01000276">
    <property type="protein sequence ID" value="CEH18674.1"/>
    <property type="molecule type" value="Genomic_DNA"/>
</dbReference>
<comment type="catalytic activity">
    <reaction evidence="9">
        <text>[DNA-directed RNA polymerase] + ATP = phospho-[DNA-directed RNA polymerase] + ADP + H(+)</text>
        <dbReference type="Rhea" id="RHEA:10216"/>
        <dbReference type="Rhea" id="RHEA-COMP:11321"/>
        <dbReference type="Rhea" id="RHEA-COMP:11322"/>
        <dbReference type="ChEBI" id="CHEBI:15378"/>
        <dbReference type="ChEBI" id="CHEBI:30616"/>
        <dbReference type="ChEBI" id="CHEBI:43176"/>
        <dbReference type="ChEBI" id="CHEBI:68546"/>
        <dbReference type="ChEBI" id="CHEBI:456216"/>
        <dbReference type="EC" id="2.7.11.23"/>
    </reaction>
</comment>
<evidence type="ECO:0000256" key="9">
    <source>
        <dbReference type="ARBA" id="ARBA00049280"/>
    </source>
</evidence>
<evidence type="ECO:0000256" key="11">
    <source>
        <dbReference type="SAM" id="MobiDB-lite"/>
    </source>
</evidence>
<feature type="binding site" evidence="10">
    <location>
        <position position="660"/>
    </location>
    <ligand>
        <name>ATP</name>
        <dbReference type="ChEBI" id="CHEBI:30616"/>
    </ligand>
</feature>
<dbReference type="PROSITE" id="PS00108">
    <property type="entry name" value="PROTEIN_KINASE_ST"/>
    <property type="match status" value="1"/>
</dbReference>
<evidence type="ECO:0000256" key="4">
    <source>
        <dbReference type="ARBA" id="ARBA00022679"/>
    </source>
</evidence>
<evidence type="ECO:0000259" key="12">
    <source>
        <dbReference type="PROSITE" id="PS50011"/>
    </source>
</evidence>
<dbReference type="STRING" id="401625.A0A0N7LB84"/>
<dbReference type="GO" id="GO:0005524">
    <property type="term" value="F:ATP binding"/>
    <property type="evidence" value="ECO:0007669"/>
    <property type="project" value="UniProtKB-UniRule"/>
</dbReference>
<comment type="subcellular location">
    <subcellularLocation>
        <location evidence="1">Nucleus</location>
    </subcellularLocation>
</comment>
<keyword evidence="14" id="KW-1185">Reference proteome</keyword>
<feature type="domain" description="Protein kinase" evidence="12">
    <location>
        <begin position="631"/>
        <end position="951"/>
    </location>
</feature>
<evidence type="ECO:0000256" key="7">
    <source>
        <dbReference type="ARBA" id="ARBA00022840"/>
    </source>
</evidence>
<feature type="region of interest" description="Disordered" evidence="11">
    <location>
        <begin position="972"/>
        <end position="996"/>
    </location>
</feature>
<protein>
    <submittedName>
        <fullName evidence="13">Pkinase-domain-containing protein</fullName>
    </submittedName>
</protein>
<evidence type="ECO:0000256" key="5">
    <source>
        <dbReference type="ARBA" id="ARBA00022741"/>
    </source>
</evidence>
<dbReference type="OrthoDB" id="28397at2759"/>
<dbReference type="Proteomes" id="UP000054845">
    <property type="component" value="Unassembled WGS sequence"/>
</dbReference>
<dbReference type="PANTHER" id="PTHR24056">
    <property type="entry name" value="CELL DIVISION PROTEIN KINASE"/>
    <property type="match status" value="1"/>
</dbReference>
<dbReference type="InterPro" id="IPR011009">
    <property type="entry name" value="Kinase-like_dom_sf"/>
</dbReference>
<dbReference type="Pfam" id="PF00069">
    <property type="entry name" value="Pkinase"/>
    <property type="match status" value="1"/>
</dbReference>
<dbReference type="PROSITE" id="PS50011">
    <property type="entry name" value="PROTEIN_KINASE_DOM"/>
    <property type="match status" value="1"/>
</dbReference>
<keyword evidence="7 10" id="KW-0067">ATP-binding</keyword>